<feature type="region of interest" description="Disordered" evidence="10">
    <location>
        <begin position="281"/>
        <end position="300"/>
    </location>
</feature>
<dbReference type="GO" id="GO:0030496">
    <property type="term" value="C:midbody"/>
    <property type="evidence" value="ECO:0007669"/>
    <property type="project" value="Ensembl"/>
</dbReference>
<feature type="region of interest" description="Disordered" evidence="10">
    <location>
        <begin position="708"/>
        <end position="732"/>
    </location>
</feature>
<evidence type="ECO:0000313" key="14">
    <source>
        <dbReference type="Ensembl" id="ENSRFEP00010019671.1"/>
    </source>
</evidence>
<gene>
    <name evidence="14" type="primary">CENPC</name>
</gene>
<comment type="subcellular location">
    <subcellularLocation>
        <location evidence="1">Nucleus</location>
    </subcellularLocation>
</comment>
<dbReference type="Gene3D" id="2.60.120.10">
    <property type="entry name" value="Jelly Rolls"/>
    <property type="match status" value="1"/>
</dbReference>
<dbReference type="InterPro" id="IPR014710">
    <property type="entry name" value="RmlC-like_jellyroll"/>
</dbReference>
<dbReference type="OrthoDB" id="1939643at2759"/>
<feature type="compositionally biased region" description="Polar residues" evidence="10">
    <location>
        <begin position="333"/>
        <end position="346"/>
    </location>
</feature>
<evidence type="ECO:0000259" key="13">
    <source>
        <dbReference type="Pfam" id="PF15622"/>
    </source>
</evidence>
<reference evidence="15" key="3">
    <citation type="submission" date="2018-12" db="EMBL/GenBank/DDBJ databases">
        <title>G10K-VGP greater horseshoe bat female genome, primary haplotype.</title>
        <authorList>
            <person name="Teeling E."/>
            <person name="Myers G."/>
            <person name="Vernes S."/>
            <person name="Pippel M."/>
            <person name="Winkler S."/>
            <person name="Fedrigo O."/>
            <person name="Rhie A."/>
            <person name="Koren S."/>
            <person name="Phillippy A."/>
            <person name="Lewin H."/>
            <person name="Damas J."/>
            <person name="Howe K."/>
            <person name="Mountcastle J."/>
            <person name="Jarvis E.D."/>
        </authorList>
    </citation>
    <scope>NUCLEOTIDE SEQUENCE [LARGE SCALE GENOMIC DNA]</scope>
</reference>
<feature type="region of interest" description="Disordered" evidence="10">
    <location>
        <begin position="229"/>
        <end position="249"/>
    </location>
</feature>
<dbReference type="GeneTree" id="ENSGT00390000016737"/>
<dbReference type="InterPro" id="IPR028386">
    <property type="entry name" value="CENP-C/Mif2/cnp3"/>
</dbReference>
<dbReference type="InterPro" id="IPR011051">
    <property type="entry name" value="RmlC_Cupin_sf"/>
</dbReference>
<dbReference type="GO" id="GO:0051382">
    <property type="term" value="P:kinetochore assembly"/>
    <property type="evidence" value="ECO:0007669"/>
    <property type="project" value="Ensembl"/>
</dbReference>
<evidence type="ECO:0000256" key="1">
    <source>
        <dbReference type="ARBA" id="ARBA00004123"/>
    </source>
</evidence>
<evidence type="ECO:0000313" key="15">
    <source>
        <dbReference type="Proteomes" id="UP000472240"/>
    </source>
</evidence>
<evidence type="ECO:0000256" key="8">
    <source>
        <dbReference type="ARBA" id="ARBA00082151"/>
    </source>
</evidence>
<dbReference type="GO" id="GO:0000939">
    <property type="term" value="C:inner kinetochore"/>
    <property type="evidence" value="ECO:0007669"/>
    <property type="project" value="Ensembl"/>
</dbReference>
<dbReference type="InterPro" id="IPR028052">
    <property type="entry name" value="CENP-C_N_dom"/>
</dbReference>
<dbReference type="KEGG" id="rfq:117022481"/>
<evidence type="ECO:0000256" key="6">
    <source>
        <dbReference type="ARBA" id="ARBA00064952"/>
    </source>
</evidence>
<dbReference type="SUPFAM" id="SSF51182">
    <property type="entry name" value="RmlC-like cupins"/>
    <property type="match status" value="1"/>
</dbReference>
<dbReference type="GO" id="GO:0051455">
    <property type="term" value="P:spindle attachment to meiosis I kinetochore"/>
    <property type="evidence" value="ECO:0007669"/>
    <property type="project" value="TreeGrafter"/>
</dbReference>
<dbReference type="PANTHER" id="PTHR16684">
    <property type="entry name" value="CENTROMERE PROTEIN C"/>
    <property type="match status" value="1"/>
</dbReference>
<name>A0A671F270_RHIFE</name>
<feature type="region of interest" description="Disordered" evidence="10">
    <location>
        <begin position="330"/>
        <end position="434"/>
    </location>
</feature>
<feature type="compositionally biased region" description="Basic residues" evidence="10">
    <location>
        <begin position="347"/>
        <end position="357"/>
    </location>
</feature>
<feature type="compositionally biased region" description="Basic residues" evidence="10">
    <location>
        <begin position="420"/>
        <end position="430"/>
    </location>
</feature>
<dbReference type="InterPro" id="IPR028931">
    <property type="entry name" value="CENP-C_mid"/>
</dbReference>
<dbReference type="CTD" id="1060"/>
<keyword evidence="3" id="KW-0238">DNA-binding</keyword>
<dbReference type="Proteomes" id="UP000472240">
    <property type="component" value="Chromosome 5"/>
</dbReference>
<evidence type="ECO:0000259" key="12">
    <source>
        <dbReference type="Pfam" id="PF15620"/>
    </source>
</evidence>
<keyword evidence="4" id="KW-0539">Nucleus</keyword>
<comment type="subunit">
    <text evidence="6">Oligomer. Component of the CENPA-NAC complex, at least composed of CENPA, CENPC, CENPH, CENPM, CENPN, CENPT and CENPU. The CENPA-NAC complex interacts with the CENPA-CAD complex, composed of CENPI, CENPK, CENPL, CENPO, CENPP, CENPQ, CENPR and CENPS. Binds to DAXX. Interacts with DNMT3B. Interacts directly with CENPA. Identified in a centromere complex containing histones H2A, H2B and H4, and at least CENPA, CENPB, CENPC, CENPT, CENPN, HJURP, SUPT16H, SSRP1 and RSF1. Interacts with MEIKIN.</text>
</comment>
<evidence type="ECO:0000256" key="5">
    <source>
        <dbReference type="ARBA" id="ARBA00053516"/>
    </source>
</evidence>
<dbReference type="Pfam" id="PF15622">
    <property type="entry name" value="CENP_C_N"/>
    <property type="match status" value="1"/>
</dbReference>
<dbReference type="GO" id="GO:0005721">
    <property type="term" value="C:pericentric heterochromatin"/>
    <property type="evidence" value="ECO:0007669"/>
    <property type="project" value="Ensembl"/>
</dbReference>
<proteinExistence type="inferred from homology"/>
<feature type="compositionally biased region" description="Basic and acidic residues" evidence="10">
    <location>
        <begin position="229"/>
        <end position="244"/>
    </location>
</feature>
<dbReference type="Ensembl" id="ENSRFET00010021413.1">
    <property type="protein sequence ID" value="ENSRFEP00010019671.1"/>
    <property type="gene ID" value="ENSRFEG00010013218.1"/>
</dbReference>
<feature type="domain" description="Mif2/CENP-C cupin" evidence="11">
    <location>
        <begin position="871"/>
        <end position="955"/>
    </location>
</feature>
<comment type="function">
    <text evidence="5">Component of the CENPA-NAC (nucleosome-associated) complex, a complex that plays a central role in assembly of kinetochore proteins, mitotic progression and chromosome segregation. The CENPA-NAC complex recruits the CENPA-CAD (nucleosome distal) complex and may be involved in incorporation of newly synthesized CENPA into centromeres. CENPC recruits DNA methylation and DNMT3B to both centromeric and pericentromeric satellite repeats and regulates the histone code in these regions.</text>
</comment>
<dbReference type="GO" id="GO:0051315">
    <property type="term" value="P:attachment of mitotic spindle microtubules to kinetochore"/>
    <property type="evidence" value="ECO:0007669"/>
    <property type="project" value="TreeGrafter"/>
</dbReference>
<protein>
    <recommendedName>
        <fullName evidence="7">Centromere protein C</fullName>
    </recommendedName>
    <alternativeName>
        <fullName evidence="8">Centromere autoantigen C</fullName>
    </alternativeName>
    <alternativeName>
        <fullName evidence="9">Centromere protein C 1</fullName>
    </alternativeName>
</protein>
<dbReference type="GeneID" id="117022481"/>
<dbReference type="GO" id="GO:0019237">
    <property type="term" value="F:centromeric DNA binding"/>
    <property type="evidence" value="ECO:0007669"/>
    <property type="project" value="InterPro"/>
</dbReference>
<reference evidence="14 15" key="2">
    <citation type="journal article" date="2018" name="Annu Rev Anim Biosci">
        <title>Bat Biology, Genomes, and the Bat1K Project: To Generate Chromosome-Level Genomes for All Living Bat Species.</title>
        <authorList>
            <person name="Teeling E.C."/>
            <person name="Vernes S.C."/>
            <person name="Davalos L.M."/>
            <person name="Ray D.A."/>
            <person name="Gilbert M.T.P."/>
            <person name="Myers E."/>
        </authorList>
    </citation>
    <scope>NUCLEOTIDE SEQUENCE</scope>
</reference>
<accession>A0A671F270</accession>
<feature type="compositionally biased region" description="Polar residues" evidence="10">
    <location>
        <begin position="596"/>
        <end position="608"/>
    </location>
</feature>
<feature type="region of interest" description="Disordered" evidence="10">
    <location>
        <begin position="77"/>
        <end position="96"/>
    </location>
</feature>
<evidence type="ECO:0000256" key="10">
    <source>
        <dbReference type="SAM" id="MobiDB-lite"/>
    </source>
</evidence>
<feature type="domain" description="CENP-C middle DNMT3B-binding" evidence="12">
    <location>
        <begin position="301"/>
        <end position="564"/>
    </location>
</feature>
<dbReference type="GO" id="GO:0016604">
    <property type="term" value="C:nuclear body"/>
    <property type="evidence" value="ECO:0007669"/>
    <property type="project" value="Ensembl"/>
</dbReference>
<dbReference type="FunCoup" id="A0A671F270">
    <property type="interactions" value="2957"/>
</dbReference>
<reference evidence="14 15" key="1">
    <citation type="journal article" date="2015" name="Annu Rev Anim Biosci">
        <title>The Genome 10K Project: a way forward.</title>
        <authorList>
            <person name="Koepfli K.P."/>
            <person name="Paten B."/>
            <person name="O'Brien S.J."/>
            <person name="Koepfli K.P."/>
            <person name="Paten B."/>
            <person name="Antunes A."/>
            <person name="Belov K."/>
            <person name="Bustamante C."/>
            <person name="Castoe T.A."/>
            <person name="Clawson H."/>
            <person name="Crawford A.J."/>
            <person name="Diekhans M."/>
            <person name="Distel D."/>
            <person name="Durbin R."/>
            <person name="Earl D."/>
            <person name="Fujita M.K."/>
            <person name="Gamble T."/>
            <person name="Georges A."/>
            <person name="Gemmell N."/>
            <person name="Gilbert M.T."/>
            <person name="Graves J.M."/>
            <person name="Green R.E."/>
            <person name="Hickey G."/>
            <person name="Jarvis E.D."/>
            <person name="Johnson W."/>
            <person name="Komissarov A."/>
            <person name="Korf I."/>
            <person name="Kuhn R."/>
            <person name="Larkin D.M."/>
            <person name="Lewin H."/>
            <person name="Lopez J.V."/>
            <person name="Ma J."/>
            <person name="Marques-Bonet T."/>
            <person name="Miller W."/>
            <person name="Murphy R."/>
            <person name="Pevzner P."/>
            <person name="Shapiro B."/>
            <person name="Steiner C."/>
            <person name="Tamazian G."/>
            <person name="Venkatesh B."/>
            <person name="Wang J."/>
            <person name="Wayne R."/>
            <person name="Wiley E."/>
            <person name="Yang H."/>
            <person name="Zhang G."/>
            <person name="Haussler D."/>
            <person name="Ryder O."/>
            <person name="O'Brien S.J."/>
        </authorList>
    </citation>
    <scope>NUCLEOTIDE SEQUENCE</scope>
</reference>
<dbReference type="OMA" id="DHHNEAD"/>
<keyword evidence="15" id="KW-1185">Reference proteome</keyword>
<dbReference type="PANTHER" id="PTHR16684:SF11">
    <property type="entry name" value="CENTROMERE PROTEIN C"/>
    <property type="match status" value="1"/>
</dbReference>
<dbReference type="GO" id="GO:0042802">
    <property type="term" value="F:identical protein binding"/>
    <property type="evidence" value="ECO:0007669"/>
    <property type="project" value="Ensembl"/>
</dbReference>
<dbReference type="Pfam" id="PF11699">
    <property type="entry name" value="CENP-C_C"/>
    <property type="match status" value="1"/>
</dbReference>
<feature type="region of interest" description="Disordered" evidence="10">
    <location>
        <begin position="563"/>
        <end position="694"/>
    </location>
</feature>
<evidence type="ECO:0000256" key="2">
    <source>
        <dbReference type="ARBA" id="ARBA00010291"/>
    </source>
</evidence>
<evidence type="ECO:0000259" key="11">
    <source>
        <dbReference type="Pfam" id="PF11699"/>
    </source>
</evidence>
<dbReference type="InParanoid" id="A0A671F270"/>
<reference evidence="14" key="5">
    <citation type="submission" date="2025-09" db="UniProtKB">
        <authorList>
            <consortium name="Ensembl"/>
        </authorList>
    </citation>
    <scope>IDENTIFICATION</scope>
</reference>
<sequence>MAASGLDHLKSGYRRRFCRCPGVPDINVRQGQNILVILEDCFEEKSLANDFSTNTPESVLCSTPKIKDTCLRSPSREARCQKSHPESVPVSSRKEGASLQFTIEPSEAVKESVQAPEVHRKILATDVCSKNTPDSRKTSSKKLLIKDHHNEADEEFYLSVGSPSVLLDAKTSVSQNAISSIARKVETYTFENSVKTLSSNTEISLKTKKRLNFEDKDILEKVEIENKVSDVEDEISERPQERKPSGTSQKIIQESEYGIQPQAKKSFSTLFLETLKRKSGSSPVVRHITTAPPHSSPANDTKLLEDEFIIDESDRSFASRSWITIPRKAVPQKQCTVSPTESTALRQSKKSREKHHNTSPTTLTSDKHSSNAHPVEKSQLSEQKNLSGNCALTDEMENNSRSTKYEVYSKNSEKSSGNKRTIKEKQKRKSQANVVEEQIHMEQSEDNIDVSHIAQDKSQRDLDRNMQECEEMKNVHTSKKQMPPVGRKKRNTNVRHTENWKKNRECEKKDFSGGSKKNELVPEEVTSTVLRSRRISRRPSNWWVVKSEQSLAYNSNSSITEELSGYHNSRRKPAEKRNQSSKNIGEKSVPFKGQKRTNPGCSRAQKTVNAKDTREIIDDDGISGSSQNESLESEEKDMTKKKSLNHSGVTESPKDENIVTAQNVHLKPQARGYPCKTPEESDSDSGEPKTLVLEGSGPFRLENYLMSEKNNSDVDDEEIQQSSDDSRVTRSKITREDKVHHKLVLPSNTPNVRRTKRIRLKPLEYWRGERVDYQGRPSGGFVIGGILSPDSIPSKRKAKGEMKKINKIVNRKRICLDNDERKNKLVVNLNIPLGDPLQPTRVKDPETRKMVLMDLLRPRDTYQFSIEHGELKVYKTLDTPLFSTGKLVLGPHQEKGKQHVGLDTLVFYVNFGDLLCTLHETSYIVTTGDSFYVPSGNYYNIKNLLNEESVLLFTQIKR</sequence>
<feature type="compositionally biased region" description="Polar residues" evidence="10">
    <location>
        <begin position="378"/>
        <end position="390"/>
    </location>
</feature>
<feature type="domain" description="Kinetochore assembly subunit CENP-C N-terminal" evidence="13">
    <location>
        <begin position="7"/>
        <end position="297"/>
    </location>
</feature>
<evidence type="ECO:0000256" key="4">
    <source>
        <dbReference type="ARBA" id="ARBA00023242"/>
    </source>
</evidence>
<dbReference type="RefSeq" id="XP_032962462.1">
    <property type="nucleotide sequence ID" value="XM_033106571.1"/>
</dbReference>
<dbReference type="AlphaFoldDB" id="A0A671F270"/>
<evidence type="ECO:0000256" key="3">
    <source>
        <dbReference type="ARBA" id="ARBA00023125"/>
    </source>
</evidence>
<dbReference type="InterPro" id="IPR025974">
    <property type="entry name" value="Mif2/CENP-C_cupin"/>
</dbReference>
<comment type="similarity">
    <text evidence="2">Belongs to the CENP-C/MIF2 family.</text>
</comment>
<reference evidence="14" key="4">
    <citation type="submission" date="2025-08" db="UniProtKB">
        <authorList>
            <consortium name="Ensembl"/>
        </authorList>
    </citation>
    <scope>IDENTIFICATION</scope>
</reference>
<dbReference type="FunFam" id="2.60.120.10:FF:000033">
    <property type="entry name" value="Centromere protein C 1"/>
    <property type="match status" value="1"/>
</dbReference>
<evidence type="ECO:0000256" key="9">
    <source>
        <dbReference type="ARBA" id="ARBA00083562"/>
    </source>
</evidence>
<dbReference type="Pfam" id="PF15620">
    <property type="entry name" value="CENP-C_mid"/>
    <property type="match status" value="1"/>
</dbReference>
<organism evidence="14 15">
    <name type="scientific">Rhinolophus ferrumequinum</name>
    <name type="common">Greater horseshoe bat</name>
    <dbReference type="NCBI Taxonomy" id="59479"/>
    <lineage>
        <taxon>Eukaryota</taxon>
        <taxon>Metazoa</taxon>
        <taxon>Chordata</taxon>
        <taxon>Craniata</taxon>
        <taxon>Vertebrata</taxon>
        <taxon>Euteleostomi</taxon>
        <taxon>Mammalia</taxon>
        <taxon>Eutheria</taxon>
        <taxon>Laurasiatheria</taxon>
        <taxon>Chiroptera</taxon>
        <taxon>Yinpterochiroptera</taxon>
        <taxon>Rhinolophoidea</taxon>
        <taxon>Rhinolophidae</taxon>
        <taxon>Rhinolophinae</taxon>
        <taxon>Rhinolophus</taxon>
    </lineage>
</organism>
<evidence type="ECO:0000256" key="7">
    <source>
        <dbReference type="ARBA" id="ARBA00068530"/>
    </source>
</evidence>